<feature type="transmembrane region" description="Helical" evidence="7">
    <location>
        <begin position="138"/>
        <end position="159"/>
    </location>
</feature>
<feature type="transmembrane region" description="Helical" evidence="7">
    <location>
        <begin position="45"/>
        <end position="66"/>
    </location>
</feature>
<dbReference type="Proteomes" id="UP001500831">
    <property type="component" value="Unassembled WGS sequence"/>
</dbReference>
<dbReference type="PANTHER" id="PTHR43744">
    <property type="entry name" value="ABC TRANSPORTER PERMEASE PROTEIN MG189-RELATED-RELATED"/>
    <property type="match status" value="1"/>
</dbReference>
<evidence type="ECO:0000313" key="10">
    <source>
        <dbReference type="EMBL" id="GAA2899462.1"/>
    </source>
</evidence>
<feature type="domain" description="ABC transmembrane type-1" evidence="9">
    <location>
        <begin position="106"/>
        <end position="298"/>
    </location>
</feature>
<keyword evidence="4 7" id="KW-0812">Transmembrane</keyword>
<protein>
    <submittedName>
        <fullName evidence="10">Carbohydrate ABC transporter permease</fullName>
    </submittedName>
</protein>
<dbReference type="EMBL" id="BAAAVI010000065">
    <property type="protein sequence ID" value="GAA2899462.1"/>
    <property type="molecule type" value="Genomic_DNA"/>
</dbReference>
<feature type="transmembrane region" description="Helical" evidence="7">
    <location>
        <begin position="277"/>
        <end position="298"/>
    </location>
</feature>
<evidence type="ECO:0000256" key="6">
    <source>
        <dbReference type="ARBA" id="ARBA00023136"/>
    </source>
</evidence>
<reference evidence="10 11" key="1">
    <citation type="journal article" date="2019" name="Int. J. Syst. Evol. Microbiol.">
        <title>The Global Catalogue of Microorganisms (GCM) 10K type strain sequencing project: providing services to taxonomists for standard genome sequencing and annotation.</title>
        <authorList>
            <consortium name="The Broad Institute Genomics Platform"/>
            <consortium name="The Broad Institute Genome Sequencing Center for Infectious Disease"/>
            <person name="Wu L."/>
            <person name="Ma J."/>
        </authorList>
    </citation>
    <scope>NUCLEOTIDE SEQUENCE [LARGE SCALE GENOMIC DNA]</scope>
    <source>
        <strain evidence="10 11">JCM 6242</strain>
    </source>
</reference>
<keyword evidence="2 7" id="KW-0813">Transport</keyword>
<keyword evidence="11" id="KW-1185">Reference proteome</keyword>
<evidence type="ECO:0000256" key="3">
    <source>
        <dbReference type="ARBA" id="ARBA00022475"/>
    </source>
</evidence>
<evidence type="ECO:0000256" key="7">
    <source>
        <dbReference type="RuleBase" id="RU363032"/>
    </source>
</evidence>
<dbReference type="RefSeq" id="WP_344979524.1">
    <property type="nucleotide sequence ID" value="NZ_BAAAVI010000065.1"/>
</dbReference>
<gene>
    <name evidence="10" type="ORF">GCM10010517_64980</name>
</gene>
<evidence type="ECO:0000259" key="9">
    <source>
        <dbReference type="PROSITE" id="PS50928"/>
    </source>
</evidence>
<dbReference type="PROSITE" id="PS50928">
    <property type="entry name" value="ABC_TM1"/>
    <property type="match status" value="1"/>
</dbReference>
<dbReference type="CDD" id="cd06261">
    <property type="entry name" value="TM_PBP2"/>
    <property type="match status" value="1"/>
</dbReference>
<sequence length="314" mass="33816">MTVTDHPKDVRAPRRAGRRPADGHERAILSAADLNRPVVRHSMRVVQGVVLAGLLVAGAGPMLWLFKAATSATQDTLRAPFALWPSGVRWDNLTGAWPRLDMGTYLWNTVVLAAGSWAGTLFVCVTGAYVLSVLRPKWGGILTGLVLATLFIPSVISLVPLYLTVLDLPVTGGSLQNTWLAVWLPAAANAFNVIVIKRFFDALPKELFEAARTDGAGRIRILVSIVLPLSRPILGVVSLLTVVASWKEFLWPLLVLPDPAMQPLSVALPRVAQTSEISLLMAALFIAVVIPVTLFLVFQKQFLRGVGLAGGIKG</sequence>
<name>A0ABN3W6N1_9ACTN</name>
<feature type="compositionally biased region" description="Basic and acidic residues" evidence="8">
    <location>
        <begin position="1"/>
        <end position="12"/>
    </location>
</feature>
<dbReference type="PANTHER" id="PTHR43744:SF12">
    <property type="entry name" value="ABC TRANSPORTER PERMEASE PROTEIN MG189-RELATED"/>
    <property type="match status" value="1"/>
</dbReference>
<proteinExistence type="inferred from homology"/>
<dbReference type="Gene3D" id="1.10.3720.10">
    <property type="entry name" value="MetI-like"/>
    <property type="match status" value="1"/>
</dbReference>
<comment type="similarity">
    <text evidence="7">Belongs to the binding-protein-dependent transport system permease family.</text>
</comment>
<keyword evidence="3" id="KW-1003">Cell membrane</keyword>
<dbReference type="InterPro" id="IPR000515">
    <property type="entry name" value="MetI-like"/>
</dbReference>
<dbReference type="SUPFAM" id="SSF161098">
    <property type="entry name" value="MetI-like"/>
    <property type="match status" value="1"/>
</dbReference>
<feature type="transmembrane region" description="Helical" evidence="7">
    <location>
        <begin position="179"/>
        <end position="200"/>
    </location>
</feature>
<dbReference type="Pfam" id="PF00528">
    <property type="entry name" value="BPD_transp_1"/>
    <property type="match status" value="1"/>
</dbReference>
<evidence type="ECO:0000313" key="11">
    <source>
        <dbReference type="Proteomes" id="UP001500831"/>
    </source>
</evidence>
<organism evidence="10 11">
    <name type="scientific">Streptosporangium fragile</name>
    <dbReference type="NCBI Taxonomy" id="46186"/>
    <lineage>
        <taxon>Bacteria</taxon>
        <taxon>Bacillati</taxon>
        <taxon>Actinomycetota</taxon>
        <taxon>Actinomycetes</taxon>
        <taxon>Streptosporangiales</taxon>
        <taxon>Streptosporangiaceae</taxon>
        <taxon>Streptosporangium</taxon>
    </lineage>
</organism>
<feature type="region of interest" description="Disordered" evidence="8">
    <location>
        <begin position="1"/>
        <end position="22"/>
    </location>
</feature>
<evidence type="ECO:0000256" key="8">
    <source>
        <dbReference type="SAM" id="MobiDB-lite"/>
    </source>
</evidence>
<feature type="transmembrane region" description="Helical" evidence="7">
    <location>
        <begin position="105"/>
        <end position="131"/>
    </location>
</feature>
<evidence type="ECO:0000256" key="4">
    <source>
        <dbReference type="ARBA" id="ARBA00022692"/>
    </source>
</evidence>
<comment type="subcellular location">
    <subcellularLocation>
        <location evidence="1 7">Cell membrane</location>
        <topology evidence="1 7">Multi-pass membrane protein</topology>
    </subcellularLocation>
</comment>
<keyword evidence="5 7" id="KW-1133">Transmembrane helix</keyword>
<evidence type="ECO:0000256" key="5">
    <source>
        <dbReference type="ARBA" id="ARBA00022989"/>
    </source>
</evidence>
<evidence type="ECO:0000256" key="2">
    <source>
        <dbReference type="ARBA" id="ARBA00022448"/>
    </source>
</evidence>
<feature type="transmembrane region" description="Helical" evidence="7">
    <location>
        <begin position="221"/>
        <end position="246"/>
    </location>
</feature>
<dbReference type="InterPro" id="IPR035906">
    <property type="entry name" value="MetI-like_sf"/>
</dbReference>
<comment type="caution">
    <text evidence="10">The sequence shown here is derived from an EMBL/GenBank/DDBJ whole genome shotgun (WGS) entry which is preliminary data.</text>
</comment>
<keyword evidence="6 7" id="KW-0472">Membrane</keyword>
<accession>A0ABN3W6N1</accession>
<evidence type="ECO:0000256" key="1">
    <source>
        <dbReference type="ARBA" id="ARBA00004651"/>
    </source>
</evidence>